<dbReference type="AlphaFoldDB" id="A0A926D5K1"/>
<organism evidence="1 2">
    <name type="scientific">Gehongia tenuis</name>
    <dbReference type="NCBI Taxonomy" id="2763655"/>
    <lineage>
        <taxon>Bacteria</taxon>
        <taxon>Bacillati</taxon>
        <taxon>Bacillota</taxon>
        <taxon>Clostridia</taxon>
        <taxon>Christensenellales</taxon>
        <taxon>Christensenellaceae</taxon>
        <taxon>Gehongia</taxon>
    </lineage>
</organism>
<sequence length="52" mass="5581">MSGPVVYTAEALNAMTIAEIRALAAGLGYSVTKIRKAEIIAEFLEQQEAKNV</sequence>
<reference evidence="1" key="1">
    <citation type="submission" date="2020-08" db="EMBL/GenBank/DDBJ databases">
        <title>Genome public.</title>
        <authorList>
            <person name="Liu C."/>
            <person name="Sun Q."/>
        </authorList>
    </citation>
    <scope>NUCLEOTIDE SEQUENCE</scope>
    <source>
        <strain evidence="1">NSJ-53</strain>
    </source>
</reference>
<gene>
    <name evidence="1" type="ORF">H8696_08090</name>
</gene>
<name>A0A926D5K1_9FIRM</name>
<dbReference type="EMBL" id="JACRSR010000003">
    <property type="protein sequence ID" value="MBC8531804.1"/>
    <property type="molecule type" value="Genomic_DNA"/>
</dbReference>
<evidence type="ECO:0000313" key="2">
    <source>
        <dbReference type="Proteomes" id="UP000623172"/>
    </source>
</evidence>
<proteinExistence type="predicted"/>
<protein>
    <submittedName>
        <fullName evidence="1">Uncharacterized protein</fullName>
    </submittedName>
</protein>
<evidence type="ECO:0000313" key="1">
    <source>
        <dbReference type="EMBL" id="MBC8531804.1"/>
    </source>
</evidence>
<keyword evidence="2" id="KW-1185">Reference proteome</keyword>
<dbReference type="Proteomes" id="UP000623172">
    <property type="component" value="Unassembled WGS sequence"/>
</dbReference>
<accession>A0A926D5K1</accession>
<comment type="caution">
    <text evidence="1">The sequence shown here is derived from an EMBL/GenBank/DDBJ whole genome shotgun (WGS) entry which is preliminary data.</text>
</comment>
<dbReference type="RefSeq" id="WP_249316444.1">
    <property type="nucleotide sequence ID" value="NZ_JACRSR010000003.1"/>
</dbReference>